<keyword evidence="5" id="KW-0472">Membrane</keyword>
<organism evidence="6 7">
    <name type="scientific">Fistulifera solaris</name>
    <name type="common">Oleaginous diatom</name>
    <dbReference type="NCBI Taxonomy" id="1519565"/>
    <lineage>
        <taxon>Eukaryota</taxon>
        <taxon>Sar</taxon>
        <taxon>Stramenopiles</taxon>
        <taxon>Ochrophyta</taxon>
        <taxon>Bacillariophyta</taxon>
        <taxon>Bacillariophyceae</taxon>
        <taxon>Bacillariophycidae</taxon>
        <taxon>Naviculales</taxon>
        <taxon>Naviculaceae</taxon>
        <taxon>Fistulifera</taxon>
    </lineage>
</organism>
<reference evidence="6 7" key="1">
    <citation type="journal article" date="2015" name="Plant Cell">
        <title>Oil accumulation by the oleaginous diatom Fistulifera solaris as revealed by the genome and transcriptome.</title>
        <authorList>
            <person name="Tanaka T."/>
            <person name="Maeda Y."/>
            <person name="Veluchamy A."/>
            <person name="Tanaka M."/>
            <person name="Abida H."/>
            <person name="Marechal E."/>
            <person name="Bowler C."/>
            <person name="Muto M."/>
            <person name="Sunaga Y."/>
            <person name="Tanaka M."/>
            <person name="Yoshino T."/>
            <person name="Taniguchi T."/>
            <person name="Fukuda Y."/>
            <person name="Nemoto M."/>
            <person name="Matsumoto M."/>
            <person name="Wong P.S."/>
            <person name="Aburatani S."/>
            <person name="Fujibuchi W."/>
        </authorList>
    </citation>
    <scope>NUCLEOTIDE SEQUENCE [LARGE SCALE GENOMIC DNA]</scope>
    <source>
        <strain evidence="6 7">JPCC DA0580</strain>
    </source>
</reference>
<keyword evidence="1" id="KW-0433">Leucine-rich repeat</keyword>
<keyword evidence="7" id="KW-1185">Reference proteome</keyword>
<dbReference type="OrthoDB" id="39747at2759"/>
<evidence type="ECO:0008006" key="8">
    <source>
        <dbReference type="Google" id="ProtNLM"/>
    </source>
</evidence>
<dbReference type="InterPro" id="IPR001611">
    <property type="entry name" value="Leu-rich_rpt"/>
</dbReference>
<feature type="region of interest" description="Disordered" evidence="4">
    <location>
        <begin position="146"/>
        <end position="229"/>
    </location>
</feature>
<evidence type="ECO:0000256" key="2">
    <source>
        <dbReference type="ARBA" id="ARBA00022729"/>
    </source>
</evidence>
<dbReference type="InterPro" id="IPR025875">
    <property type="entry name" value="Leu-rich_rpt_4"/>
</dbReference>
<dbReference type="AlphaFoldDB" id="A0A1Z5KP48"/>
<dbReference type="FunFam" id="3.80.10.10:FF:000041">
    <property type="entry name" value="LRR receptor-like serine/threonine-protein kinase ERECTA"/>
    <property type="match status" value="2"/>
</dbReference>
<dbReference type="InterPro" id="IPR032675">
    <property type="entry name" value="LRR_dom_sf"/>
</dbReference>
<evidence type="ECO:0000256" key="3">
    <source>
        <dbReference type="ARBA" id="ARBA00022737"/>
    </source>
</evidence>
<evidence type="ECO:0000313" key="7">
    <source>
        <dbReference type="Proteomes" id="UP000198406"/>
    </source>
</evidence>
<feature type="compositionally biased region" description="Polar residues" evidence="4">
    <location>
        <begin position="98"/>
        <end position="116"/>
    </location>
</feature>
<accession>A0A1Z5KP48</accession>
<dbReference type="PROSITE" id="PS51450">
    <property type="entry name" value="LRR"/>
    <property type="match status" value="1"/>
</dbReference>
<sequence length="876" mass="96467">MNQTTEDNSSSTMNDNKEPLPAEAVNQHSLNTTLNHISFQALTLKRRTKTLYPSDMMDRFSAFPSSWACDFRESVSSNHQNFPCSSSNHSTTIAATDTENGTEAKSVDSDSFSGDSKNCIRMSQEADYNARENRDIVFLSPAAALEQSRRQRNAPERNGAATLSSDSRRKSSLLDTSTDEDEEECRTGSQQDRIQAPWEDEAYGSSGDIRPEVTTSINSSNHRRSGSGLQLDDRERRIVMIDIDCELNDERSWDDEFILEDPEMTEEAVRQQSMMSVPGAIAVAGINARSSLDDGSDNHTTVSMQEALRQISVIDARNLDEYDETVNMEMTEVIRQQSMLSVPGAIAVDGPHGRFDADADSDHDTTASMRQARRCSSNRDSNDIRVQGILAAEETDAGAFVSVSAIRQAPVIDAEGIHVINVDDDELGEADATSIKVKRWGNGFVCTVIIAALVCIVTFLIVDNTKTEVKLRLASTESPTLAPTFSPTNMELPKLIDLLKSITDEDLLRDRSSPQFMAAEWLSRDIADKDLAEEKLIQRYVVAIMQFAYGITAVCDETSCAYDRSSTPFLKHYDECTWDGVTCNDDGQVIQILLIGRPGESALDGIEKWKQSSQKMGTLSSEIKSLTELSVLVIEGFDLAGSIDHVINPSLKNLRTIRLGGNSLTGSLPDEMWRIHSTLEFLDLSNNELSGPIPHSIGRIPSLKTLNLWNNKITGQIPSLIGSLTSLEMLNLGQTLVEGSLPPEIVGFSETLQTLDLSDTKMSGPLPMELELFTSLRTLNMKGCDFSGTIPELSCGNAHVIRLTDNNFSGTIPSSFGQCTSLEQLKLRGNPRLTGKIPEALCGDAWDYIQQFTSYSVDCGVECDCCDFNPLCDDDW</sequence>
<proteinExistence type="predicted"/>
<feature type="region of interest" description="Disordered" evidence="4">
    <location>
        <begin position="357"/>
        <end position="379"/>
    </location>
</feature>
<dbReference type="InParanoid" id="A0A1Z5KP48"/>
<evidence type="ECO:0000313" key="6">
    <source>
        <dbReference type="EMBL" id="GAX27872.1"/>
    </source>
</evidence>
<protein>
    <recommendedName>
        <fullName evidence="8">L domain-like protein</fullName>
    </recommendedName>
</protein>
<keyword evidence="2" id="KW-0732">Signal</keyword>
<dbReference type="Gene3D" id="3.80.10.10">
    <property type="entry name" value="Ribonuclease Inhibitor"/>
    <property type="match status" value="1"/>
</dbReference>
<dbReference type="Pfam" id="PF12799">
    <property type="entry name" value="LRR_4"/>
    <property type="match status" value="1"/>
</dbReference>
<dbReference type="Proteomes" id="UP000198406">
    <property type="component" value="Unassembled WGS sequence"/>
</dbReference>
<comment type="caution">
    <text evidence="6">The sequence shown here is derived from an EMBL/GenBank/DDBJ whole genome shotgun (WGS) entry which is preliminary data.</text>
</comment>
<name>A0A1Z5KP48_FISSO</name>
<evidence type="ECO:0000256" key="1">
    <source>
        <dbReference type="ARBA" id="ARBA00022614"/>
    </source>
</evidence>
<evidence type="ECO:0000256" key="4">
    <source>
        <dbReference type="SAM" id="MobiDB-lite"/>
    </source>
</evidence>
<dbReference type="PANTHER" id="PTHR47988">
    <property type="entry name" value="SOMATIC EMBRYOGENESIS RECEPTOR KINASE 1"/>
    <property type="match status" value="1"/>
</dbReference>
<gene>
    <name evidence="6" type="ORF">FisN_13Hh016</name>
</gene>
<keyword evidence="5" id="KW-1133">Transmembrane helix</keyword>
<feature type="region of interest" description="Disordered" evidence="4">
    <location>
        <begin position="98"/>
        <end position="118"/>
    </location>
</feature>
<feature type="transmembrane region" description="Helical" evidence="5">
    <location>
        <begin position="440"/>
        <end position="462"/>
    </location>
</feature>
<keyword evidence="5" id="KW-0812">Transmembrane</keyword>
<dbReference type="SUPFAM" id="SSF52058">
    <property type="entry name" value="L domain-like"/>
    <property type="match status" value="1"/>
</dbReference>
<dbReference type="EMBL" id="BDSP01000259">
    <property type="protein sequence ID" value="GAX27872.1"/>
    <property type="molecule type" value="Genomic_DNA"/>
</dbReference>
<dbReference type="Pfam" id="PF00560">
    <property type="entry name" value="LRR_1"/>
    <property type="match status" value="4"/>
</dbReference>
<keyword evidence="3" id="KW-0677">Repeat</keyword>
<evidence type="ECO:0000256" key="5">
    <source>
        <dbReference type="SAM" id="Phobius"/>
    </source>
</evidence>